<gene>
    <name evidence="2" type="ORF">JW984_10070</name>
</gene>
<evidence type="ECO:0000313" key="2">
    <source>
        <dbReference type="EMBL" id="MBN1573528.1"/>
    </source>
</evidence>
<evidence type="ECO:0000259" key="1">
    <source>
        <dbReference type="Pfam" id="PF20114"/>
    </source>
</evidence>
<organism evidence="2 3">
    <name type="scientific">Candidatus Zymogenus saltonus</name>
    <dbReference type="NCBI Taxonomy" id="2844893"/>
    <lineage>
        <taxon>Bacteria</taxon>
        <taxon>Deltaproteobacteria</taxon>
        <taxon>Candidatus Zymogenia</taxon>
        <taxon>Candidatus Zymogeniales</taxon>
        <taxon>Candidatus Zymogenaceae</taxon>
        <taxon>Candidatus Zymogenus</taxon>
    </lineage>
</organism>
<dbReference type="EMBL" id="JAFGIX010000052">
    <property type="protein sequence ID" value="MBN1573528.1"/>
    <property type="molecule type" value="Genomic_DNA"/>
</dbReference>
<dbReference type="AlphaFoldDB" id="A0A9D8PPL0"/>
<name>A0A9D8PPL0_9DELT</name>
<dbReference type="Proteomes" id="UP000809273">
    <property type="component" value="Unassembled WGS sequence"/>
</dbReference>
<evidence type="ECO:0000313" key="3">
    <source>
        <dbReference type="Proteomes" id="UP000809273"/>
    </source>
</evidence>
<feature type="domain" description="DUF6504" evidence="1">
    <location>
        <begin position="4"/>
        <end position="46"/>
    </location>
</feature>
<dbReference type="Pfam" id="PF20114">
    <property type="entry name" value="DUF6504"/>
    <property type="match status" value="1"/>
</dbReference>
<reference evidence="2" key="1">
    <citation type="journal article" date="2021" name="Environ. Microbiol.">
        <title>Genomic characterization of three novel Desulfobacterota classes expand the metabolic and phylogenetic diversity of the phylum.</title>
        <authorList>
            <person name="Murphy C.L."/>
            <person name="Biggerstaff J."/>
            <person name="Eichhorn A."/>
            <person name="Ewing E."/>
            <person name="Shahan R."/>
            <person name="Soriano D."/>
            <person name="Stewart S."/>
            <person name="VanMol K."/>
            <person name="Walker R."/>
            <person name="Walters P."/>
            <person name="Elshahed M.S."/>
            <person name="Youssef N.H."/>
        </authorList>
    </citation>
    <scope>NUCLEOTIDE SEQUENCE</scope>
    <source>
        <strain evidence="2">Zod_Metabat.24</strain>
    </source>
</reference>
<dbReference type="InterPro" id="IPR045443">
    <property type="entry name" value="DUF6504"/>
</dbReference>
<comment type="caution">
    <text evidence="2">The sequence shown here is derived from an EMBL/GenBank/DDBJ whole genome shotgun (WGS) entry which is preliminary data.</text>
</comment>
<proteinExistence type="predicted"/>
<accession>A0A9D8PPL0</accession>
<protein>
    <recommendedName>
        <fullName evidence="1">DUF6504 domain-containing protein</fullName>
    </recommendedName>
</protein>
<reference evidence="2" key="2">
    <citation type="submission" date="2021-01" db="EMBL/GenBank/DDBJ databases">
        <authorList>
            <person name="Hahn C.R."/>
            <person name="Youssef N.H."/>
            <person name="Elshahed M."/>
        </authorList>
    </citation>
    <scope>NUCLEOTIDE SEQUENCE</scope>
    <source>
        <strain evidence="2">Zod_Metabat.24</strain>
    </source>
</reference>
<sequence length="83" mass="9773">MVVTIEEQIKVAAVFGGGKVLPRWFVWRGKKYTIAEITYTWKDKEGKETRHHYAVTDGINLYELCYMEHDMSWYLASVEIEGR</sequence>